<feature type="region of interest" description="Disordered" evidence="1">
    <location>
        <begin position="442"/>
        <end position="517"/>
    </location>
</feature>
<comment type="caution">
    <text evidence="3">The sequence shown here is derived from an EMBL/GenBank/DDBJ whole genome shotgun (WGS) entry which is preliminary data.</text>
</comment>
<dbReference type="Proteomes" id="UP000230233">
    <property type="component" value="Unassembled WGS sequence"/>
</dbReference>
<dbReference type="OrthoDB" id="5782671at2759"/>
<sequence length="517" mass="59053">MLIYFQSVVRNSLVNGEWGNLGARGKEFVRASHCFRFGNQKRGIRIPGWMSHKLEVFLLLALVATGFGTYWLVMESQDFDTLFDFGENLYARGYNETKNVWKIASPWIADNFSEFMIWSGYKEREAIEELADGVDLNEVRTRILPLITLSTPTSTTAAPGKRTCAQCTGGNYHLRKWLMQNAEHDQSMGWVEEWALTDCVVGKIRLIPCATACMTVTIQRPENGEKLDSIMMDCADDMIHSRPDIPDTRPWYKSINDPLVFEENARYVAQRVGHTIIYEFNITSSDSAATIANNLKEKFVYVKNEKKLGDNNKGLFIICTMLTMFLIFACCSYCIYHRCRRWCIRREFDNTEEMMELAVYLENGLSDVPKASGRIRRKDKLKKTVTFRAELEEIIEDVEEDFDDDFEPDECYAPKMVVENLSRVQPDVETAILLSATVETQTDFDDLEDHETNVDEDDEESSSSKIGTSEKNGNEMLVSRETINEEDDEDSISEIGKDSVVKSAKNLTHTTGTSQNN</sequence>
<name>A0A2G5S9F4_9PELO</name>
<evidence type="ECO:0000313" key="4">
    <source>
        <dbReference type="Proteomes" id="UP000230233"/>
    </source>
</evidence>
<evidence type="ECO:0000256" key="2">
    <source>
        <dbReference type="SAM" id="Phobius"/>
    </source>
</evidence>
<evidence type="ECO:0000313" key="3">
    <source>
        <dbReference type="EMBL" id="PIC11698.1"/>
    </source>
</evidence>
<dbReference type="AlphaFoldDB" id="A0A2G5S9F4"/>
<protein>
    <submittedName>
        <fullName evidence="3">Uncharacterized protein</fullName>
    </submittedName>
</protein>
<feature type="transmembrane region" description="Helical" evidence="2">
    <location>
        <begin position="54"/>
        <end position="73"/>
    </location>
</feature>
<keyword evidence="2" id="KW-0812">Transmembrane</keyword>
<keyword evidence="2" id="KW-1133">Transmembrane helix</keyword>
<keyword evidence="2" id="KW-0472">Membrane</keyword>
<feature type="compositionally biased region" description="Polar residues" evidence="1">
    <location>
        <begin position="505"/>
        <end position="517"/>
    </location>
</feature>
<dbReference type="PANTHER" id="PTHR35178:SF1">
    <property type="entry name" value="CUB DOMAIN-CONTAINING PROTEIN-RELATED"/>
    <property type="match status" value="1"/>
</dbReference>
<reference evidence="4" key="1">
    <citation type="submission" date="2017-10" db="EMBL/GenBank/DDBJ databases">
        <title>Rapid genome shrinkage in a self-fertile nematode reveals novel sperm competition proteins.</title>
        <authorList>
            <person name="Yin D."/>
            <person name="Schwarz E.M."/>
            <person name="Thomas C.G."/>
            <person name="Felde R.L."/>
            <person name="Korf I.F."/>
            <person name="Cutter A.D."/>
            <person name="Schartner C.M."/>
            <person name="Ralston E.J."/>
            <person name="Meyer B.J."/>
            <person name="Haag E.S."/>
        </authorList>
    </citation>
    <scope>NUCLEOTIDE SEQUENCE [LARGE SCALE GENOMIC DNA]</scope>
    <source>
        <strain evidence="4">JU1422</strain>
    </source>
</reference>
<feature type="transmembrane region" description="Helical" evidence="2">
    <location>
        <begin position="314"/>
        <end position="336"/>
    </location>
</feature>
<keyword evidence="4" id="KW-1185">Reference proteome</keyword>
<dbReference type="EMBL" id="PDUG01000053">
    <property type="protein sequence ID" value="PIC11698.1"/>
    <property type="molecule type" value="Genomic_DNA"/>
</dbReference>
<evidence type="ECO:0000256" key="1">
    <source>
        <dbReference type="SAM" id="MobiDB-lite"/>
    </source>
</evidence>
<organism evidence="3 4">
    <name type="scientific">Caenorhabditis nigoni</name>
    <dbReference type="NCBI Taxonomy" id="1611254"/>
    <lineage>
        <taxon>Eukaryota</taxon>
        <taxon>Metazoa</taxon>
        <taxon>Ecdysozoa</taxon>
        <taxon>Nematoda</taxon>
        <taxon>Chromadorea</taxon>
        <taxon>Rhabditida</taxon>
        <taxon>Rhabditina</taxon>
        <taxon>Rhabditomorpha</taxon>
        <taxon>Rhabditoidea</taxon>
        <taxon>Rhabditidae</taxon>
        <taxon>Peloderinae</taxon>
        <taxon>Caenorhabditis</taxon>
    </lineage>
</organism>
<gene>
    <name evidence="3" type="ORF">B9Z55_028917</name>
</gene>
<dbReference type="PANTHER" id="PTHR35178">
    <property type="entry name" value="FOLATE RECEPTOR HOMOLOG-RELATED"/>
    <property type="match status" value="1"/>
</dbReference>
<feature type="compositionally biased region" description="Acidic residues" evidence="1">
    <location>
        <begin position="442"/>
        <end position="461"/>
    </location>
</feature>
<proteinExistence type="predicted"/>
<accession>A0A2G5S9F4</accession>